<dbReference type="RefSeq" id="WP_110936886.1">
    <property type="nucleotide sequence ID" value="NZ_KZ614146.1"/>
</dbReference>
<dbReference type="OrthoDB" id="9773828at2"/>
<accession>A0A3A9JZL2</accession>
<proteinExistence type="predicted"/>
<dbReference type="GO" id="GO:0016491">
    <property type="term" value="F:oxidoreductase activity"/>
    <property type="evidence" value="ECO:0007669"/>
    <property type="project" value="InterPro"/>
</dbReference>
<gene>
    <name evidence="2" type="ORF">CR203_20080</name>
</gene>
<dbReference type="SUPFAM" id="SSF51430">
    <property type="entry name" value="NAD(P)-linked oxidoreductase"/>
    <property type="match status" value="1"/>
</dbReference>
<dbReference type="CDD" id="cd19086">
    <property type="entry name" value="AKR_AKR11C1"/>
    <property type="match status" value="1"/>
</dbReference>
<dbReference type="Proteomes" id="UP000281498">
    <property type="component" value="Unassembled WGS sequence"/>
</dbReference>
<keyword evidence="3" id="KW-1185">Reference proteome</keyword>
<sequence length="327" mass="36950">MNYRRLGNTDLKISELSFGTWAIGGSWGGTDDKEALKGLEYAIDQGVNFLDTADVYGDGHSEQLLAKATKGKEDSIHIASKFCRAGDIHDPKTYSEESVRNYLENTLRRLKRERLDLYQIHCPPIEILKDGKVFEVLDKLQAEGKIRHYGVSVETVEEGLLSMEYKNVRALQVIFNMFRQKPVTELFPQAIEKGVGILARVPLASGLLTGKFSSDHQFEKDDHRDFNRDGQQFNVGETFAGLPFEKGVELSEQLSWIAKGRESMSQAALKWVLEHHAVSSVIPGFKNVKQVENNLKAISTKKYSPKELTEIQSFYEKNVHAHIRGAY</sequence>
<dbReference type="InterPro" id="IPR020471">
    <property type="entry name" value="AKR"/>
</dbReference>
<dbReference type="InterPro" id="IPR036812">
    <property type="entry name" value="NAD(P)_OxRdtase_dom_sf"/>
</dbReference>
<evidence type="ECO:0000313" key="2">
    <source>
        <dbReference type="EMBL" id="RKL65619.1"/>
    </source>
</evidence>
<dbReference type="Pfam" id="PF00248">
    <property type="entry name" value="Aldo_ket_red"/>
    <property type="match status" value="1"/>
</dbReference>
<evidence type="ECO:0000259" key="1">
    <source>
        <dbReference type="Pfam" id="PF00248"/>
    </source>
</evidence>
<dbReference type="PANTHER" id="PTHR43312">
    <property type="entry name" value="D-THREO-ALDOSE 1-DEHYDROGENASE"/>
    <property type="match status" value="1"/>
</dbReference>
<dbReference type="Gene3D" id="3.20.20.100">
    <property type="entry name" value="NADP-dependent oxidoreductase domain"/>
    <property type="match status" value="1"/>
</dbReference>
<dbReference type="InterPro" id="IPR023210">
    <property type="entry name" value="NADP_OxRdtase_dom"/>
</dbReference>
<dbReference type="PANTHER" id="PTHR43312:SF1">
    <property type="entry name" value="NADP-DEPENDENT OXIDOREDUCTASE DOMAIN-CONTAINING PROTEIN"/>
    <property type="match status" value="1"/>
</dbReference>
<comment type="caution">
    <text evidence="2">The sequence shown here is derived from an EMBL/GenBank/DDBJ whole genome shotgun (WGS) entry which is preliminary data.</text>
</comment>
<dbReference type="AlphaFoldDB" id="A0A3A9JZL2"/>
<dbReference type="PRINTS" id="PR00069">
    <property type="entry name" value="ALDKETRDTASE"/>
</dbReference>
<dbReference type="InterPro" id="IPR053135">
    <property type="entry name" value="AKR2_Oxidoreductase"/>
</dbReference>
<protein>
    <submittedName>
        <fullName evidence="2">Aldo/keto reductase</fullName>
    </submittedName>
</protein>
<name>A0A3A9JZL2_9BACI</name>
<dbReference type="EMBL" id="PDOE01000014">
    <property type="protein sequence ID" value="RKL65619.1"/>
    <property type="molecule type" value="Genomic_DNA"/>
</dbReference>
<evidence type="ECO:0000313" key="3">
    <source>
        <dbReference type="Proteomes" id="UP000281498"/>
    </source>
</evidence>
<feature type="domain" description="NADP-dependent oxidoreductase" evidence="1">
    <location>
        <begin position="15"/>
        <end position="315"/>
    </location>
</feature>
<organism evidence="2 3">
    <name type="scientific">Salipaludibacillus neizhouensis</name>
    <dbReference type="NCBI Taxonomy" id="885475"/>
    <lineage>
        <taxon>Bacteria</taxon>
        <taxon>Bacillati</taxon>
        <taxon>Bacillota</taxon>
        <taxon>Bacilli</taxon>
        <taxon>Bacillales</taxon>
        <taxon>Bacillaceae</taxon>
    </lineage>
</organism>
<reference evidence="2 3" key="1">
    <citation type="submission" date="2017-10" db="EMBL/GenBank/DDBJ databases">
        <title>Bacillus sp. nov., a halophilic bacterium isolated from a Keqin Lake.</title>
        <authorList>
            <person name="Wang H."/>
        </authorList>
    </citation>
    <scope>NUCLEOTIDE SEQUENCE [LARGE SCALE GENOMIC DNA]</scope>
    <source>
        <strain evidence="2 3">KCTC 13187</strain>
    </source>
</reference>